<dbReference type="PANTHER" id="PTHR48081">
    <property type="entry name" value="AB HYDROLASE SUPERFAMILY PROTEIN C4A8.06C"/>
    <property type="match status" value="1"/>
</dbReference>
<dbReference type="InterPro" id="IPR050300">
    <property type="entry name" value="GDXG_lipolytic_enzyme"/>
</dbReference>
<feature type="domain" description="Alpha/beta hydrolase fold-3" evidence="2">
    <location>
        <begin position="86"/>
        <end position="285"/>
    </location>
</feature>
<evidence type="ECO:0000256" key="1">
    <source>
        <dbReference type="ARBA" id="ARBA00022801"/>
    </source>
</evidence>
<protein>
    <submittedName>
        <fullName evidence="3">Alpha/beta hydrolase</fullName>
    </submittedName>
</protein>
<organism evidence="3 4">
    <name type="scientific">Tianweitania aestuarii</name>
    <dbReference type="NCBI Taxonomy" id="2814886"/>
    <lineage>
        <taxon>Bacteria</taxon>
        <taxon>Pseudomonadati</taxon>
        <taxon>Pseudomonadota</taxon>
        <taxon>Alphaproteobacteria</taxon>
        <taxon>Hyphomicrobiales</taxon>
        <taxon>Phyllobacteriaceae</taxon>
        <taxon>Tianweitania</taxon>
    </lineage>
</organism>
<dbReference type="EMBL" id="JAFMNX010000004">
    <property type="protein sequence ID" value="MBS9721967.1"/>
    <property type="molecule type" value="Genomic_DNA"/>
</dbReference>
<dbReference type="GO" id="GO:0016787">
    <property type="term" value="F:hydrolase activity"/>
    <property type="evidence" value="ECO:0007669"/>
    <property type="project" value="UniProtKB-KW"/>
</dbReference>
<gene>
    <name evidence="3" type="ORF">JYU29_14845</name>
</gene>
<dbReference type="InterPro" id="IPR013094">
    <property type="entry name" value="AB_hydrolase_3"/>
</dbReference>
<reference evidence="3 4" key="1">
    <citation type="submission" date="2021-03" db="EMBL/GenBank/DDBJ databases">
        <title>Tianweitania aestuarii sp. nov., isolated from a tidal flat.</title>
        <authorList>
            <person name="Park S."/>
            <person name="Yoon J.-H."/>
        </authorList>
    </citation>
    <scope>NUCLEOTIDE SEQUENCE [LARGE SCALE GENOMIC DNA]</scope>
    <source>
        <strain evidence="3 4">BSSL-BM11</strain>
    </source>
</reference>
<evidence type="ECO:0000313" key="3">
    <source>
        <dbReference type="EMBL" id="MBS9721967.1"/>
    </source>
</evidence>
<proteinExistence type="predicted"/>
<keyword evidence="1 3" id="KW-0378">Hydrolase</keyword>
<evidence type="ECO:0000259" key="2">
    <source>
        <dbReference type="Pfam" id="PF07859"/>
    </source>
</evidence>
<keyword evidence="4" id="KW-1185">Reference proteome</keyword>
<dbReference type="Pfam" id="PF07859">
    <property type="entry name" value="Abhydrolase_3"/>
    <property type="match status" value="1"/>
</dbReference>
<dbReference type="SUPFAM" id="SSF53474">
    <property type="entry name" value="alpha/beta-Hydrolases"/>
    <property type="match status" value="1"/>
</dbReference>
<dbReference type="RefSeq" id="WP_213985632.1">
    <property type="nucleotide sequence ID" value="NZ_JAFMNX010000004.1"/>
</dbReference>
<dbReference type="PANTHER" id="PTHR48081:SF8">
    <property type="entry name" value="ALPHA_BETA HYDROLASE FOLD-3 DOMAIN-CONTAINING PROTEIN-RELATED"/>
    <property type="match status" value="1"/>
</dbReference>
<accession>A0ABS5S089</accession>
<sequence>MTDYSQLIDAQTWAFIDQTNAYYPPDTVDYTVEQQRQIYDRMCRAFSAGYPTGVSASTDRIAASGPERQIPIRIYKRDEENTGVRVLYFHGGGFILGGLESHDDVCADICAATGYEVVSIDYRLAPEHLYPASHEDGYAAFECAVADDDRPILLCGDSAGGNIAAAVAGRFRHHPRAPIGQVLIYPGLGGDPTRGSYVTHADAPMLTTRDMAFYQTVRTGGADVSGDAAFAPLRDKDFSDLPPTVLITAQCDPLSSDGEAYRDKITAAGGKAMWREEAGLVHGYLRARNTVDRAKESFERIVTAIRVLGQKDWPLPFEG</sequence>
<dbReference type="Proteomes" id="UP001297272">
    <property type="component" value="Unassembled WGS sequence"/>
</dbReference>
<comment type="caution">
    <text evidence="3">The sequence shown here is derived from an EMBL/GenBank/DDBJ whole genome shotgun (WGS) entry which is preliminary data.</text>
</comment>
<dbReference type="Gene3D" id="3.40.50.1820">
    <property type="entry name" value="alpha/beta hydrolase"/>
    <property type="match status" value="1"/>
</dbReference>
<evidence type="ECO:0000313" key="4">
    <source>
        <dbReference type="Proteomes" id="UP001297272"/>
    </source>
</evidence>
<dbReference type="InterPro" id="IPR029058">
    <property type="entry name" value="AB_hydrolase_fold"/>
</dbReference>
<name>A0ABS5S089_9HYPH</name>